<evidence type="ECO:0000313" key="2">
    <source>
        <dbReference type="Proteomes" id="UP000467840"/>
    </source>
</evidence>
<gene>
    <name evidence="1" type="ORF">GH714_042688</name>
</gene>
<organism evidence="1 2">
    <name type="scientific">Hevea brasiliensis</name>
    <name type="common">Para rubber tree</name>
    <name type="synonym">Siphonia brasiliensis</name>
    <dbReference type="NCBI Taxonomy" id="3981"/>
    <lineage>
        <taxon>Eukaryota</taxon>
        <taxon>Viridiplantae</taxon>
        <taxon>Streptophyta</taxon>
        <taxon>Embryophyta</taxon>
        <taxon>Tracheophyta</taxon>
        <taxon>Spermatophyta</taxon>
        <taxon>Magnoliopsida</taxon>
        <taxon>eudicotyledons</taxon>
        <taxon>Gunneridae</taxon>
        <taxon>Pentapetalae</taxon>
        <taxon>rosids</taxon>
        <taxon>fabids</taxon>
        <taxon>Malpighiales</taxon>
        <taxon>Euphorbiaceae</taxon>
        <taxon>Crotonoideae</taxon>
        <taxon>Micrandreae</taxon>
        <taxon>Hevea</taxon>
    </lineage>
</organism>
<dbReference type="Proteomes" id="UP000467840">
    <property type="component" value="Unassembled WGS sequence"/>
</dbReference>
<name>A0A6A6K056_HEVBR</name>
<reference evidence="1 2" key="1">
    <citation type="journal article" date="2020" name="Mol. Plant">
        <title>The Chromosome-Based Rubber Tree Genome Provides New Insights into Spurge Genome Evolution and Rubber Biosynthesis.</title>
        <authorList>
            <person name="Liu J."/>
            <person name="Shi C."/>
            <person name="Shi C.C."/>
            <person name="Li W."/>
            <person name="Zhang Q.J."/>
            <person name="Zhang Y."/>
            <person name="Li K."/>
            <person name="Lu H.F."/>
            <person name="Shi C."/>
            <person name="Zhu S.T."/>
            <person name="Xiao Z.Y."/>
            <person name="Nan H."/>
            <person name="Yue Y."/>
            <person name="Zhu X.G."/>
            <person name="Wu Y."/>
            <person name="Hong X.N."/>
            <person name="Fan G.Y."/>
            <person name="Tong Y."/>
            <person name="Zhang D."/>
            <person name="Mao C.L."/>
            <person name="Liu Y.L."/>
            <person name="Hao S.J."/>
            <person name="Liu W.Q."/>
            <person name="Lv M.Q."/>
            <person name="Zhang H.B."/>
            <person name="Liu Y."/>
            <person name="Hu-Tang G.R."/>
            <person name="Wang J.P."/>
            <person name="Wang J.H."/>
            <person name="Sun Y.H."/>
            <person name="Ni S.B."/>
            <person name="Chen W.B."/>
            <person name="Zhang X.C."/>
            <person name="Jiao Y.N."/>
            <person name="Eichler E.E."/>
            <person name="Li G.H."/>
            <person name="Liu X."/>
            <person name="Gao L.Z."/>
        </authorList>
    </citation>
    <scope>NUCLEOTIDE SEQUENCE [LARGE SCALE GENOMIC DNA]</scope>
    <source>
        <strain evidence="2">cv. GT1</strain>
        <tissue evidence="1">Leaf</tissue>
    </source>
</reference>
<dbReference type="AlphaFoldDB" id="A0A6A6K056"/>
<protein>
    <submittedName>
        <fullName evidence="1">Uncharacterized protein</fullName>
    </submittedName>
</protein>
<accession>A0A6A6K056</accession>
<comment type="caution">
    <text evidence="1">The sequence shown here is derived from an EMBL/GenBank/DDBJ whole genome shotgun (WGS) entry which is preliminary data.</text>
</comment>
<evidence type="ECO:0000313" key="1">
    <source>
        <dbReference type="EMBL" id="KAF2281864.1"/>
    </source>
</evidence>
<dbReference type="EMBL" id="JAAGAX010000511">
    <property type="protein sequence ID" value="KAF2281864.1"/>
    <property type="molecule type" value="Genomic_DNA"/>
</dbReference>
<sequence length="133" mass="14541">MQAPLITFTKGSGISLATAPPRINNLYEKVNKAKIPKSKAFGQLWAMSNTFRVLFPQEEVADGAMEMLTGDVAELRLGNTIALSTDMQPTCWSQNALAISASNTFSRCALLPRLKVFRVAPILSRSVRAIPIF</sequence>
<keyword evidence="2" id="KW-1185">Reference proteome</keyword>
<proteinExistence type="predicted"/>